<feature type="domain" description="Glycosyltransferase 2-like" evidence="1">
    <location>
        <begin position="5"/>
        <end position="106"/>
    </location>
</feature>
<dbReference type="SUPFAM" id="SSF53448">
    <property type="entry name" value="Nucleotide-diphospho-sugar transferases"/>
    <property type="match status" value="1"/>
</dbReference>
<accession>A0A3B0ZMJ0</accession>
<proteinExistence type="predicted"/>
<dbReference type="Gene3D" id="3.90.550.10">
    <property type="entry name" value="Spore Coat Polysaccharide Biosynthesis Protein SpsA, Chain A"/>
    <property type="match status" value="1"/>
</dbReference>
<sequence length="333" mass="38051">MKVTAVVTTYNRFELAKRAIRSVISQTYNSLEIIVVEDSGDSGIEGWLAQFCDQNIKYIQHPTNRGLAAARNTAIKMAEGEYIAFLDDDDEWKPMRVEKQMDLIRALSREAREKCGVVSCCVETVINNGKYISVARAGNIGNMKEAIMENGMITPSSTFLFSKFALQEVNGFDEELPSSIDHDIWMSLATRGYDAWAVEEALVVDYGREGRNTMMSDTVYRIKGVRMFVEKWMPSFHEWFGDVAGLKYGKRYFARVIIHLSVSKILSGNFKDAWQALEAVFDFNDETSYNLKILFKQFLVRGAKRIIPYRFREFLKQYAWLSFLKGKTGLGAK</sequence>
<protein>
    <recommendedName>
        <fullName evidence="1">Glycosyltransferase 2-like domain-containing protein</fullName>
    </recommendedName>
</protein>
<dbReference type="CDD" id="cd00761">
    <property type="entry name" value="Glyco_tranf_GTA_type"/>
    <property type="match status" value="1"/>
</dbReference>
<dbReference type="Pfam" id="PF00535">
    <property type="entry name" value="Glycos_transf_2"/>
    <property type="match status" value="1"/>
</dbReference>
<gene>
    <name evidence="2" type="ORF">MNBD_GAMMA16-1165</name>
</gene>
<dbReference type="InterPro" id="IPR050834">
    <property type="entry name" value="Glycosyltransf_2"/>
</dbReference>
<reference evidence="2" key="1">
    <citation type="submission" date="2018-06" db="EMBL/GenBank/DDBJ databases">
        <authorList>
            <person name="Zhirakovskaya E."/>
        </authorList>
    </citation>
    <scope>NUCLEOTIDE SEQUENCE</scope>
</reference>
<organism evidence="2">
    <name type="scientific">hydrothermal vent metagenome</name>
    <dbReference type="NCBI Taxonomy" id="652676"/>
    <lineage>
        <taxon>unclassified sequences</taxon>
        <taxon>metagenomes</taxon>
        <taxon>ecological metagenomes</taxon>
    </lineage>
</organism>
<dbReference type="EMBL" id="UOFO01000149">
    <property type="protein sequence ID" value="VAW88622.1"/>
    <property type="molecule type" value="Genomic_DNA"/>
</dbReference>
<dbReference type="InterPro" id="IPR029044">
    <property type="entry name" value="Nucleotide-diphossugar_trans"/>
</dbReference>
<name>A0A3B0ZMJ0_9ZZZZ</name>
<dbReference type="InterPro" id="IPR001173">
    <property type="entry name" value="Glyco_trans_2-like"/>
</dbReference>
<evidence type="ECO:0000259" key="1">
    <source>
        <dbReference type="Pfam" id="PF00535"/>
    </source>
</evidence>
<dbReference type="AlphaFoldDB" id="A0A3B0ZMJ0"/>
<evidence type="ECO:0000313" key="2">
    <source>
        <dbReference type="EMBL" id="VAW88622.1"/>
    </source>
</evidence>
<dbReference type="PANTHER" id="PTHR43685">
    <property type="entry name" value="GLYCOSYLTRANSFERASE"/>
    <property type="match status" value="1"/>
</dbReference>
<dbReference type="PANTHER" id="PTHR43685:SF2">
    <property type="entry name" value="GLYCOSYLTRANSFERASE 2-LIKE DOMAIN-CONTAINING PROTEIN"/>
    <property type="match status" value="1"/>
</dbReference>